<gene>
    <name evidence="5" type="ORF">Zmor_014043</name>
</gene>
<dbReference type="InterPro" id="IPR038606">
    <property type="entry name" value="To_sf"/>
</dbReference>
<keyword evidence="1 4" id="KW-0732">Signal</keyword>
<evidence type="ECO:0000256" key="3">
    <source>
        <dbReference type="ARBA" id="ARBA00060902"/>
    </source>
</evidence>
<evidence type="ECO:0000313" key="5">
    <source>
        <dbReference type="EMBL" id="KAJ3654890.1"/>
    </source>
</evidence>
<keyword evidence="2" id="KW-0090">Biological rhythms</keyword>
<dbReference type="GO" id="GO:0005615">
    <property type="term" value="C:extracellular space"/>
    <property type="evidence" value="ECO:0007669"/>
    <property type="project" value="TreeGrafter"/>
</dbReference>
<evidence type="ECO:0000256" key="1">
    <source>
        <dbReference type="ARBA" id="ARBA00022729"/>
    </source>
</evidence>
<feature type="signal peptide" evidence="4">
    <location>
        <begin position="1"/>
        <end position="18"/>
    </location>
</feature>
<dbReference type="PANTHER" id="PTHR11008:SF39">
    <property type="entry name" value="CIRCADIAN CLOCK-CONTROLLED PROTEIN-LIKE PROTEIN"/>
    <property type="match status" value="1"/>
</dbReference>
<dbReference type="FunFam" id="3.15.10.30:FF:000001">
    <property type="entry name" value="Takeout-like protein 1"/>
    <property type="match status" value="1"/>
</dbReference>
<dbReference type="EMBL" id="JALNTZ010000004">
    <property type="protein sequence ID" value="KAJ3654890.1"/>
    <property type="molecule type" value="Genomic_DNA"/>
</dbReference>
<dbReference type="Pfam" id="PF06585">
    <property type="entry name" value="JHBP"/>
    <property type="match status" value="1"/>
</dbReference>
<comment type="caution">
    <text evidence="5">The sequence shown here is derived from an EMBL/GenBank/DDBJ whole genome shotgun (WGS) entry which is preliminary data.</text>
</comment>
<dbReference type="GO" id="GO:0007623">
    <property type="term" value="P:circadian rhythm"/>
    <property type="evidence" value="ECO:0007669"/>
    <property type="project" value="UniProtKB-ARBA"/>
</dbReference>
<feature type="chain" id="PRO_5041400191" evidence="4">
    <location>
        <begin position="19"/>
        <end position="248"/>
    </location>
</feature>
<keyword evidence="6" id="KW-1185">Reference proteome</keyword>
<evidence type="ECO:0000256" key="4">
    <source>
        <dbReference type="SAM" id="SignalP"/>
    </source>
</evidence>
<dbReference type="AlphaFoldDB" id="A0AA38MFC3"/>
<dbReference type="SMART" id="SM00700">
    <property type="entry name" value="JHBP"/>
    <property type="match status" value="1"/>
</dbReference>
<comment type="similarity">
    <text evidence="3">Belongs to the TO family.</text>
</comment>
<dbReference type="Proteomes" id="UP001168821">
    <property type="component" value="Unassembled WGS sequence"/>
</dbReference>
<name>A0AA38MFC3_9CUCU</name>
<organism evidence="5 6">
    <name type="scientific">Zophobas morio</name>
    <dbReference type="NCBI Taxonomy" id="2755281"/>
    <lineage>
        <taxon>Eukaryota</taxon>
        <taxon>Metazoa</taxon>
        <taxon>Ecdysozoa</taxon>
        <taxon>Arthropoda</taxon>
        <taxon>Hexapoda</taxon>
        <taxon>Insecta</taxon>
        <taxon>Pterygota</taxon>
        <taxon>Neoptera</taxon>
        <taxon>Endopterygota</taxon>
        <taxon>Coleoptera</taxon>
        <taxon>Polyphaga</taxon>
        <taxon>Cucujiformia</taxon>
        <taxon>Tenebrionidae</taxon>
        <taxon>Zophobas</taxon>
    </lineage>
</organism>
<sequence length="248" mass="27736">MFLYLLCLCLSLVGLGAPAREIPSYIHICKRSDPRVARCIRESVEYLLPQLKNGIPELQVPSLEPLHIDEITIFGGDVPSNLKAFLRNVKVHGASNFQITKIKLNIDKNTYRVGVKFPKMVFDGDYDVDARILVTPIKGTGKFTADITDVDGQAVLKGEIIQHNGHREIKFSSFDFAIKIGDYNLHLENLFNGDEVLSKAITDVIHENKGEMIQAALPFIQRKAAEILLEAANKITDGLDYDEVFPDK</sequence>
<accession>A0AA38MFC3</accession>
<evidence type="ECO:0000256" key="2">
    <source>
        <dbReference type="ARBA" id="ARBA00023108"/>
    </source>
</evidence>
<reference evidence="5" key="1">
    <citation type="journal article" date="2023" name="G3 (Bethesda)">
        <title>Whole genome assemblies of Zophobas morio and Tenebrio molitor.</title>
        <authorList>
            <person name="Kaur S."/>
            <person name="Stinson S.A."/>
            <person name="diCenzo G.C."/>
        </authorList>
    </citation>
    <scope>NUCLEOTIDE SEQUENCE</scope>
    <source>
        <strain evidence="5">QUZm001</strain>
    </source>
</reference>
<protein>
    <submittedName>
        <fullName evidence="5">Uncharacterized protein</fullName>
    </submittedName>
</protein>
<dbReference type="PANTHER" id="PTHR11008">
    <property type="entry name" value="PROTEIN TAKEOUT-LIKE PROTEIN"/>
    <property type="match status" value="1"/>
</dbReference>
<dbReference type="InterPro" id="IPR010562">
    <property type="entry name" value="Haemolymph_juvenile_hormone-bd"/>
</dbReference>
<evidence type="ECO:0000313" key="6">
    <source>
        <dbReference type="Proteomes" id="UP001168821"/>
    </source>
</evidence>
<proteinExistence type="inferred from homology"/>
<dbReference type="Gene3D" id="3.15.10.30">
    <property type="entry name" value="Haemolymph juvenile hormone binding protein"/>
    <property type="match status" value="1"/>
</dbReference>